<evidence type="ECO:0000313" key="19">
    <source>
        <dbReference type="Proteomes" id="UP000085678"/>
    </source>
</evidence>
<evidence type="ECO:0000256" key="11">
    <source>
        <dbReference type="ARBA" id="ARBA00050237"/>
    </source>
</evidence>
<feature type="region of interest" description="Disordered" evidence="17">
    <location>
        <begin position="686"/>
        <end position="710"/>
    </location>
</feature>
<dbReference type="FunFam" id="3.40.50.1220:FF:000038">
    <property type="entry name" value="NAD-dependent protein deacetylase sirtuin-6 isoform X2"/>
    <property type="match status" value="1"/>
</dbReference>
<dbReference type="GO" id="GO:0035861">
    <property type="term" value="C:site of double-strand break"/>
    <property type="evidence" value="ECO:0007669"/>
    <property type="project" value="UniProtKB-ARBA"/>
</dbReference>
<dbReference type="InterPro" id="IPR026590">
    <property type="entry name" value="Ssirtuin_cat_dom"/>
</dbReference>
<dbReference type="PANTHER" id="PTHR11085">
    <property type="entry name" value="NAD-DEPENDENT PROTEIN DEACYLASE SIRTUIN-5, MITOCHONDRIAL-RELATED"/>
    <property type="match status" value="1"/>
</dbReference>
<dbReference type="GO" id="GO:0070403">
    <property type="term" value="F:NAD+ binding"/>
    <property type="evidence" value="ECO:0007669"/>
    <property type="project" value="InterPro"/>
</dbReference>
<dbReference type="FunFam" id="2.20.28.200:FF:000002">
    <property type="entry name" value="NAD-dependent deacetylase sirtuin-7"/>
    <property type="match status" value="1"/>
</dbReference>
<dbReference type="RefSeq" id="XP_013384374.1">
    <property type="nucleotide sequence ID" value="XM_013528920.1"/>
</dbReference>
<keyword evidence="3" id="KW-0597">Phosphoprotein</keyword>
<evidence type="ECO:0000256" key="13">
    <source>
        <dbReference type="ARBA" id="ARBA00051399"/>
    </source>
</evidence>
<feature type="binding site" evidence="15">
    <location>
        <position position="200"/>
    </location>
    <ligand>
        <name>Zn(2+)</name>
        <dbReference type="ChEBI" id="CHEBI:29105"/>
    </ligand>
</feature>
<feature type="region of interest" description="Disordered" evidence="17">
    <location>
        <begin position="608"/>
        <end position="636"/>
    </location>
</feature>
<protein>
    <recommendedName>
        <fullName evidence="2">protein acetyllysine N-acetyltransferase</fullName>
        <ecNumber evidence="2">2.3.1.286</ecNumber>
    </recommendedName>
    <alternativeName>
        <fullName evidence="10">Regulatory protein SIR2 homolog 7</fullName>
    </alternativeName>
    <alternativeName>
        <fullName evidence="9">SIR2-like protein 7</fullName>
    </alternativeName>
</protein>
<evidence type="ECO:0000256" key="14">
    <source>
        <dbReference type="ARBA" id="ARBA00052763"/>
    </source>
</evidence>
<dbReference type="GeneID" id="106154544"/>
<dbReference type="GO" id="GO:0097372">
    <property type="term" value="F:histone H3K18 deacetylase activity, NAD-dependent"/>
    <property type="evidence" value="ECO:0007669"/>
    <property type="project" value="TreeGrafter"/>
</dbReference>
<feature type="binding site" evidence="15">
    <location>
        <position position="230"/>
    </location>
    <ligand>
        <name>Zn(2+)</name>
        <dbReference type="ChEBI" id="CHEBI:29105"/>
    </ligand>
</feature>
<comment type="catalytic activity">
    <reaction evidence="12">
        <text>N(6)-succinyl-L-lysyl-[protein] + NAD(+) + H2O = 2''-O-succinyl-ADP-D-ribose + nicotinamide + L-lysyl-[protein]</text>
        <dbReference type="Rhea" id="RHEA:47668"/>
        <dbReference type="Rhea" id="RHEA-COMP:9752"/>
        <dbReference type="Rhea" id="RHEA-COMP:11877"/>
        <dbReference type="ChEBI" id="CHEBI:15377"/>
        <dbReference type="ChEBI" id="CHEBI:17154"/>
        <dbReference type="ChEBI" id="CHEBI:29969"/>
        <dbReference type="ChEBI" id="CHEBI:57540"/>
        <dbReference type="ChEBI" id="CHEBI:87830"/>
        <dbReference type="ChEBI" id="CHEBI:87832"/>
    </reaction>
    <physiologicalReaction direction="left-to-right" evidence="12">
        <dbReference type="Rhea" id="RHEA:47669"/>
    </physiologicalReaction>
</comment>
<evidence type="ECO:0000256" key="9">
    <source>
        <dbReference type="ARBA" id="ARBA00041832"/>
    </source>
</evidence>
<keyword evidence="4" id="KW-0808">Transferase</keyword>
<keyword evidence="16" id="KW-0175">Coiled coil</keyword>
<proteinExistence type="inferred from homology"/>
<gene>
    <name evidence="20" type="primary">LOC106154544</name>
</gene>
<dbReference type="Pfam" id="PF02146">
    <property type="entry name" value="SIR2"/>
    <property type="match status" value="1"/>
</dbReference>
<keyword evidence="5 15" id="KW-0479">Metal-binding</keyword>
<name>A0A1S3HH66_LINAN</name>
<evidence type="ECO:0000256" key="12">
    <source>
        <dbReference type="ARBA" id="ARBA00051105"/>
    </source>
</evidence>
<dbReference type="GO" id="GO:0046872">
    <property type="term" value="F:metal ion binding"/>
    <property type="evidence" value="ECO:0007669"/>
    <property type="project" value="UniProtKB-KW"/>
</dbReference>
<evidence type="ECO:0000256" key="10">
    <source>
        <dbReference type="ARBA" id="ARBA00043038"/>
    </source>
</evidence>
<dbReference type="GO" id="GO:0000785">
    <property type="term" value="C:chromatin"/>
    <property type="evidence" value="ECO:0007669"/>
    <property type="project" value="TreeGrafter"/>
</dbReference>
<feature type="compositionally biased region" description="Low complexity" evidence="17">
    <location>
        <begin position="696"/>
        <end position="710"/>
    </location>
</feature>
<feature type="region of interest" description="Disordered" evidence="17">
    <location>
        <begin position="761"/>
        <end position="781"/>
    </location>
</feature>
<evidence type="ECO:0000313" key="20">
    <source>
        <dbReference type="RefSeq" id="XP_013384374.1"/>
    </source>
</evidence>
<evidence type="ECO:0000256" key="5">
    <source>
        <dbReference type="ARBA" id="ARBA00022723"/>
    </source>
</evidence>
<dbReference type="KEGG" id="lak:106154544"/>
<feature type="binding site" evidence="15">
    <location>
        <position position="233"/>
    </location>
    <ligand>
        <name>Zn(2+)</name>
        <dbReference type="ChEBI" id="CHEBI:29105"/>
    </ligand>
</feature>
<dbReference type="STRING" id="7574.A0A1S3HH66"/>
<evidence type="ECO:0000256" key="6">
    <source>
        <dbReference type="ARBA" id="ARBA00022833"/>
    </source>
</evidence>
<dbReference type="InterPro" id="IPR050134">
    <property type="entry name" value="NAD-dep_sirtuin_deacylases"/>
</dbReference>
<dbReference type="Proteomes" id="UP000085678">
    <property type="component" value="Unplaced"/>
</dbReference>
<feature type="coiled-coil region" evidence="16">
    <location>
        <begin position="73"/>
        <end position="107"/>
    </location>
</feature>
<dbReference type="GO" id="GO:0010468">
    <property type="term" value="P:regulation of gene expression"/>
    <property type="evidence" value="ECO:0007669"/>
    <property type="project" value="UniProtKB-ARBA"/>
</dbReference>
<dbReference type="EC" id="2.3.1.286" evidence="2"/>
<evidence type="ECO:0000256" key="3">
    <source>
        <dbReference type="ARBA" id="ARBA00022553"/>
    </source>
</evidence>
<dbReference type="SUPFAM" id="SSF52467">
    <property type="entry name" value="DHS-like NAD/FAD-binding domain"/>
    <property type="match status" value="1"/>
</dbReference>
<comment type="catalytic activity">
    <reaction evidence="14">
        <text>N(6)-glutaryl-L-lysyl-[protein] + NAD(+) + H2O = 2''-O-glutaryl-ADP-D-ribose + nicotinamide + L-lysyl-[protein]</text>
        <dbReference type="Rhea" id="RHEA:47664"/>
        <dbReference type="Rhea" id="RHEA-COMP:9752"/>
        <dbReference type="Rhea" id="RHEA-COMP:11875"/>
        <dbReference type="ChEBI" id="CHEBI:15377"/>
        <dbReference type="ChEBI" id="CHEBI:17154"/>
        <dbReference type="ChEBI" id="CHEBI:29969"/>
        <dbReference type="ChEBI" id="CHEBI:57540"/>
        <dbReference type="ChEBI" id="CHEBI:87828"/>
        <dbReference type="ChEBI" id="CHEBI:87829"/>
    </reaction>
    <physiologicalReaction direction="left-to-right" evidence="14">
        <dbReference type="Rhea" id="RHEA:47665"/>
    </physiologicalReaction>
</comment>
<dbReference type="PANTHER" id="PTHR11085:SF1">
    <property type="entry name" value="NAD-DEPENDENT PROTEIN DEACETYLASE SIRTUIN-7"/>
    <property type="match status" value="1"/>
</dbReference>
<keyword evidence="19" id="KW-1185">Reference proteome</keyword>
<dbReference type="GO" id="GO:0005634">
    <property type="term" value="C:nucleus"/>
    <property type="evidence" value="ECO:0007669"/>
    <property type="project" value="TreeGrafter"/>
</dbReference>
<feature type="compositionally biased region" description="Polar residues" evidence="17">
    <location>
        <begin position="395"/>
        <end position="406"/>
    </location>
</feature>
<evidence type="ECO:0000256" key="17">
    <source>
        <dbReference type="SAM" id="MobiDB-lite"/>
    </source>
</evidence>
<comment type="catalytic activity">
    <reaction evidence="11">
        <text>N(6)-decanoyl-L-lysyl-[protein] + NAD(+) + H2O = 2''-O-decanoyl-ADP-D-ribose + nicotinamide + L-lysyl-[protein]</text>
        <dbReference type="Rhea" id="RHEA:70631"/>
        <dbReference type="Rhea" id="RHEA-COMP:9752"/>
        <dbReference type="Rhea" id="RHEA-COMP:17932"/>
        <dbReference type="ChEBI" id="CHEBI:15377"/>
        <dbReference type="ChEBI" id="CHEBI:17154"/>
        <dbReference type="ChEBI" id="CHEBI:29969"/>
        <dbReference type="ChEBI" id="CHEBI:57540"/>
        <dbReference type="ChEBI" id="CHEBI:143222"/>
        <dbReference type="ChEBI" id="CHEBI:189688"/>
    </reaction>
    <physiologicalReaction direction="left-to-right" evidence="11">
        <dbReference type="Rhea" id="RHEA:70632"/>
    </physiologicalReaction>
</comment>
<evidence type="ECO:0000256" key="16">
    <source>
        <dbReference type="SAM" id="Coils"/>
    </source>
</evidence>
<accession>A0A1S3HH66</accession>
<feature type="active site" description="Proton acceptor" evidence="15">
    <location>
        <position position="192"/>
    </location>
</feature>
<dbReference type="Gene3D" id="3.40.50.1220">
    <property type="entry name" value="TPP-binding domain"/>
    <property type="match status" value="1"/>
</dbReference>
<feature type="domain" description="Deacetylase sirtuin-type" evidence="18">
    <location>
        <begin position="87"/>
        <end position="334"/>
    </location>
</feature>
<feature type="compositionally biased region" description="Polar residues" evidence="17">
    <location>
        <begin position="608"/>
        <end position="618"/>
    </location>
</feature>
<keyword evidence="7" id="KW-0520">NAD</keyword>
<dbReference type="InParanoid" id="A0A1S3HH66"/>
<sequence>MAEEVRLGRTSARNAKKYEEKKRIRVKEELQARAKQIAEILKKDESVRTPEEDEVLQQSPDVVADVERRAKHRNKVKERLMEIEDSTEELESKCDKLAEAIRQAKHLVIYTGAGISTAASIPDYRGPNGVWTLLQQGKEIKPQDLSDADPTITHMSIAQLYEEGFVKYVVSQNCDGLHLRSGLPRDALSEVHGNMYIEACSSCVANREYIRLFDVTEKTAVRKHKTGRFCHTCGNALKDTIVHFGEKGGLNSPYNWQLAVDQVEECDMVLCLGTSLKVLRKYPCLWNMHKSPGKRPKLCIVNLQWTPKDDMATIKINGKCDKVMHLVMEKLGISIPVYQRENDPIFHMATKLKLEEVETTSKKILPVPVGLRSKDFSLRKIRSRLERGEQDKISSSEQAKNSSQFVKTEAWRNPTSPIKWDKENSKNDCVTLEDNGSNCDVLRNMLKQPPKFLNSVLHNCIPDLDCGHTSLNKHVLSASERQLHMSPFSWHLAQSAVHCKGIRSTNAAEAIMQDHQYSAKSSKMPHLAGMLKTKFFPMQTFYDKANIFQVKRSHGSGVTKDPGYDLGFNQTQNKNFQGFHSNLIISTETKDFSKSPVDLFSRPLSAAYSSEPQQQCTKRGTKSESGFSSSAATSGSSSAPAAALAAPNFMLATANSYLFSSNLYATKSGNETVKSTSPKFLHPQHEVNQGKVSQPSSSPHVFNSNTSSSSSSFYKVQYGFSVENHNIRGEPQLLPLDLSKSASVQTVLPKQVNNVFSQESGIGSFNQNADTQSQDEEDASLITDSPEKVEVSSLKRPISVTTPGWFGKGLNVRKVKKRRLT</sequence>
<feature type="compositionally biased region" description="Low complexity" evidence="17">
    <location>
        <begin position="625"/>
        <end position="636"/>
    </location>
</feature>
<feature type="compositionally biased region" description="Polar residues" evidence="17">
    <location>
        <begin position="761"/>
        <end position="772"/>
    </location>
</feature>
<comment type="cofactor">
    <cofactor evidence="1">
        <name>Zn(2+)</name>
        <dbReference type="ChEBI" id="CHEBI:29105"/>
    </cofactor>
</comment>
<dbReference type="InterPro" id="IPR029035">
    <property type="entry name" value="DHS-like_NAD/FAD-binding_dom"/>
</dbReference>
<reference evidence="20" key="1">
    <citation type="submission" date="2025-08" db="UniProtKB">
        <authorList>
            <consortium name="RefSeq"/>
        </authorList>
    </citation>
    <scope>IDENTIFICATION</scope>
    <source>
        <tissue evidence="20">Gonads</tissue>
    </source>
</reference>
<dbReference type="InterPro" id="IPR003000">
    <property type="entry name" value="Sirtuin"/>
</dbReference>
<organism evidence="19 20">
    <name type="scientific">Lingula anatina</name>
    <name type="common">Brachiopod</name>
    <name type="synonym">Lingula unguis</name>
    <dbReference type="NCBI Taxonomy" id="7574"/>
    <lineage>
        <taxon>Eukaryota</taxon>
        <taxon>Metazoa</taxon>
        <taxon>Spiralia</taxon>
        <taxon>Lophotrochozoa</taxon>
        <taxon>Brachiopoda</taxon>
        <taxon>Linguliformea</taxon>
        <taxon>Lingulata</taxon>
        <taxon>Lingulida</taxon>
        <taxon>Linguloidea</taxon>
        <taxon>Lingulidae</taxon>
        <taxon>Lingula</taxon>
    </lineage>
</organism>
<feature type="binding site" evidence="15">
    <location>
        <position position="203"/>
    </location>
    <ligand>
        <name>Zn(2+)</name>
        <dbReference type="ChEBI" id="CHEBI:29105"/>
    </ligand>
</feature>
<feature type="compositionally biased region" description="Polar residues" evidence="17">
    <location>
        <begin position="686"/>
        <end position="695"/>
    </location>
</feature>
<feature type="region of interest" description="Disordered" evidence="17">
    <location>
        <begin position="387"/>
        <end position="408"/>
    </location>
</feature>
<evidence type="ECO:0000256" key="4">
    <source>
        <dbReference type="ARBA" id="ARBA00022679"/>
    </source>
</evidence>
<evidence type="ECO:0000256" key="1">
    <source>
        <dbReference type="ARBA" id="ARBA00001947"/>
    </source>
</evidence>
<dbReference type="AlphaFoldDB" id="A0A1S3HH66"/>
<dbReference type="PROSITE" id="PS50305">
    <property type="entry name" value="SIRTUIN"/>
    <property type="match status" value="1"/>
</dbReference>
<dbReference type="GO" id="GO:0140861">
    <property type="term" value="P:DNA repair-dependent chromatin remodeling"/>
    <property type="evidence" value="ECO:0007669"/>
    <property type="project" value="UniProtKB-ARBA"/>
</dbReference>
<comment type="catalytic activity">
    <reaction evidence="13">
        <text>N(6)-propanoyl-L-lysyl-[protein] + NAD(+) + H2O = 3''-O-propanoyl-ADP-D-ribose + nicotinamide + L-lysyl-[protein]</text>
        <dbReference type="Rhea" id="RHEA:23500"/>
        <dbReference type="Rhea" id="RHEA-COMP:9752"/>
        <dbReference type="Rhea" id="RHEA-COMP:13758"/>
        <dbReference type="ChEBI" id="CHEBI:15377"/>
        <dbReference type="ChEBI" id="CHEBI:17154"/>
        <dbReference type="ChEBI" id="CHEBI:29969"/>
        <dbReference type="ChEBI" id="CHEBI:57540"/>
        <dbReference type="ChEBI" id="CHEBI:138019"/>
        <dbReference type="ChEBI" id="CHEBI:145015"/>
    </reaction>
    <physiologicalReaction direction="left-to-right" evidence="13">
        <dbReference type="Rhea" id="RHEA:23501"/>
    </physiologicalReaction>
</comment>
<evidence type="ECO:0000256" key="2">
    <source>
        <dbReference type="ARBA" id="ARBA00012928"/>
    </source>
</evidence>
<evidence type="ECO:0000256" key="15">
    <source>
        <dbReference type="PROSITE-ProRule" id="PRU00236"/>
    </source>
</evidence>
<comment type="similarity">
    <text evidence="8">Belongs to the sirtuin family. Class IV subfamily.</text>
</comment>
<evidence type="ECO:0000256" key="8">
    <source>
        <dbReference type="ARBA" id="ARBA00038170"/>
    </source>
</evidence>
<dbReference type="Gene3D" id="2.20.28.200">
    <property type="match status" value="1"/>
</dbReference>
<evidence type="ECO:0000256" key="7">
    <source>
        <dbReference type="ARBA" id="ARBA00023027"/>
    </source>
</evidence>
<evidence type="ECO:0000259" key="18">
    <source>
        <dbReference type="PROSITE" id="PS50305"/>
    </source>
</evidence>
<keyword evidence="6 15" id="KW-0862">Zinc</keyword>
<dbReference type="OrthoDB" id="2919105at2759"/>